<evidence type="ECO:0000313" key="1">
    <source>
        <dbReference type="EMBL" id="USW58838.1"/>
    </source>
</evidence>
<reference evidence="1" key="1">
    <citation type="submission" date="2022-06" db="EMBL/GenBank/DDBJ databases">
        <title>Complete genome sequences of two strains of the flax pathogen Septoria linicola.</title>
        <authorList>
            <person name="Lapalu N."/>
            <person name="Simon A."/>
            <person name="Demenou B."/>
            <person name="Paumier D."/>
            <person name="Guillot M.-P."/>
            <person name="Gout L."/>
            <person name="Valade R."/>
        </authorList>
    </citation>
    <scope>NUCLEOTIDE SEQUENCE</scope>
    <source>
        <strain evidence="1">SE15195</strain>
    </source>
</reference>
<name>A0A9Q9B4K5_9PEZI</name>
<proteinExistence type="predicted"/>
<evidence type="ECO:0000313" key="2">
    <source>
        <dbReference type="Proteomes" id="UP001056384"/>
    </source>
</evidence>
<dbReference type="EMBL" id="CP099428">
    <property type="protein sequence ID" value="USW58838.1"/>
    <property type="molecule type" value="Genomic_DNA"/>
</dbReference>
<dbReference type="AlphaFoldDB" id="A0A9Q9B4K5"/>
<dbReference type="Proteomes" id="UP001056384">
    <property type="component" value="Chromosome 11"/>
</dbReference>
<protein>
    <submittedName>
        <fullName evidence="1">Uncharacterized protein</fullName>
    </submittedName>
</protein>
<sequence length="118" mass="13588">MESLKCVVPKVDGKELIVADVSTGDEAMYLTLGLDWERVGEEHVLWLEREMAATLPEAGMSGCSEQRDDRRECDAKISKQRQRSKVIQYVFWDELRFKIEDECSDKVTSINLDDKEES</sequence>
<keyword evidence="2" id="KW-1185">Reference proteome</keyword>
<organism evidence="1 2">
    <name type="scientific">Septoria linicola</name>
    <dbReference type="NCBI Taxonomy" id="215465"/>
    <lineage>
        <taxon>Eukaryota</taxon>
        <taxon>Fungi</taxon>
        <taxon>Dikarya</taxon>
        <taxon>Ascomycota</taxon>
        <taxon>Pezizomycotina</taxon>
        <taxon>Dothideomycetes</taxon>
        <taxon>Dothideomycetidae</taxon>
        <taxon>Mycosphaerellales</taxon>
        <taxon>Mycosphaerellaceae</taxon>
        <taxon>Septoria</taxon>
    </lineage>
</organism>
<gene>
    <name evidence="1" type="ORF">Slin15195_G121570</name>
</gene>
<accession>A0A9Q9B4K5</accession>